<protein>
    <recommendedName>
        <fullName evidence="11">Transcription factor domain-containing protein</fullName>
    </recommendedName>
</protein>
<dbReference type="Gene3D" id="2.102.10.10">
    <property type="entry name" value="Rieske [2Fe-2S] iron-sulphur domain"/>
    <property type="match status" value="1"/>
</dbReference>
<evidence type="ECO:0000256" key="2">
    <source>
        <dbReference type="ARBA" id="ARBA00022723"/>
    </source>
</evidence>
<evidence type="ECO:0000259" key="7">
    <source>
        <dbReference type="Pfam" id="PF00848"/>
    </source>
</evidence>
<keyword evidence="2" id="KW-0479">Metal-binding</keyword>
<dbReference type="CDD" id="cd12148">
    <property type="entry name" value="fungal_TF_MHR"/>
    <property type="match status" value="1"/>
</dbReference>
<dbReference type="Proteomes" id="UP000258309">
    <property type="component" value="Unassembled WGS sequence"/>
</dbReference>
<dbReference type="Gene3D" id="4.10.240.10">
    <property type="entry name" value="Zn(2)-C6 fungal-type DNA-binding domain"/>
    <property type="match status" value="1"/>
</dbReference>
<feature type="domain" description="Aromatic-ring-hydroxylating dioxygenase alpha subunit C-terminal" evidence="7">
    <location>
        <begin position="84"/>
        <end position="258"/>
    </location>
</feature>
<proteinExistence type="predicted"/>
<feature type="non-terminal residue" evidence="9">
    <location>
        <position position="1"/>
    </location>
</feature>
<dbReference type="OrthoDB" id="424974at2759"/>
<dbReference type="GO" id="GO:0000981">
    <property type="term" value="F:DNA-binding transcription factor activity, RNA polymerase II-specific"/>
    <property type="evidence" value="ECO:0007669"/>
    <property type="project" value="InterPro"/>
</dbReference>
<dbReference type="GO" id="GO:0008270">
    <property type="term" value="F:zinc ion binding"/>
    <property type="evidence" value="ECO:0007669"/>
    <property type="project" value="InterPro"/>
</dbReference>
<dbReference type="Pfam" id="PF04082">
    <property type="entry name" value="Fungal_trans"/>
    <property type="match status" value="1"/>
</dbReference>
<dbReference type="CDD" id="cd00067">
    <property type="entry name" value="GAL4"/>
    <property type="match status" value="1"/>
</dbReference>
<accession>A0A3E2GZF6</accession>
<sequence length="995" mass="113445">MVSLPADYHGWSYGFNGKLAKAPRFDEVPGFQKENHGLFPIHVHIDECGFVWVNLDASPTPSVAWDDDFHGVDTQERFRNFDFSQYKFDHTWEMQGDYNWKTLADNYNECYHCAVAHPDVAKLADLSYYYIEGKGGHIQHFSRPKAGKEDIDIRNASTYYFPNSCMTVSPHFFYLMRCVPTSVGTCSMEYEVYRQKDASDEDFTYIDSFFKRVLTEDKTLCNNTQKNLEAGIFVNGHLHPELEKGPLYFQKVVRELVTSHRAKEVDEGREIWPASRHSSGGGSTDEDIAFCSGLACDSGKAAELAWRKKTRCPGERPACSTCTRLHQVCYYSDRNVQFERLLPTSGGSDLEGRLAQLEEKMDLVLERTMPEPPSQSVTPESYTRASSSHQATPNASARPPPITVTPSHSSTLPPKDVVLEAVQLYFQYCHRQPLWLFERSDLNHLESCPEEIIFSLLALAVRYSNAPFFECRSQDFSQKYSEIARGHIMLRIAQGTVQLSTIQSLCLLAFANFVARDTHLAWLHISLANSLSHFADMDVELNDGDYSSVAEAKRRVFYSIHLLNNLYGPRSMTLNILEGIDKPHYVGSKQDTSWETSKPPPLMPQEFLNDTETSRGGIWIYMVQQSSLWAEVRNYIAHCADGDPKPPWAPDSRNTMIGAHLMDLETRFPTYYRYDAARFLDRSNEELQRNREFWSPWLYLQFSYHAVHSVLNHPFLLSSRPFNSVPMTVPNTFWKTSSEMAFLHSSWTARLIDMVTEKDYQISDPFIGYNVAVAATIHLYYCRAADSRVRNSAETKLAKCMKFVEGLGMVWPVCRLMHEKLAELVQSAFNSNKQSGDQEGNFRTVSINIALMWDILDYASLGRRPQKSGRGIFDPTFVQEKDEEEEDEHTVETQIFHRPMAEVDTSNGGQELPPYSDLAVRRRNPRRRQGGNGHVVPAEDGPSSQQQNQQSEIANWPEPPILGNTSIMDATHDSLFQLLDHGSPYFLGFWDSGNL</sequence>
<dbReference type="InterPro" id="IPR015879">
    <property type="entry name" value="Ring_hydroxy_dOase_asu_C_dom"/>
</dbReference>
<dbReference type="SUPFAM" id="SSF55961">
    <property type="entry name" value="Bet v1-like"/>
    <property type="match status" value="1"/>
</dbReference>
<dbReference type="CDD" id="cd00680">
    <property type="entry name" value="RHO_alpha_C"/>
    <property type="match status" value="1"/>
</dbReference>
<evidence type="ECO:0000256" key="3">
    <source>
        <dbReference type="ARBA" id="ARBA00023015"/>
    </source>
</evidence>
<keyword evidence="5" id="KW-0539">Nucleus</keyword>
<name>A0A3E2GZF6_SCYLI</name>
<dbReference type="GO" id="GO:0005634">
    <property type="term" value="C:nucleus"/>
    <property type="evidence" value="ECO:0007669"/>
    <property type="project" value="UniProtKB-SubCell"/>
</dbReference>
<dbReference type="Pfam" id="PF00848">
    <property type="entry name" value="Ring_hydroxyl_A"/>
    <property type="match status" value="1"/>
</dbReference>
<dbReference type="EMBL" id="NCSJ02000256">
    <property type="protein sequence ID" value="RFU26534.1"/>
    <property type="molecule type" value="Genomic_DNA"/>
</dbReference>
<keyword evidence="3" id="KW-0805">Transcription regulation</keyword>
<dbReference type="SUPFAM" id="SSF50022">
    <property type="entry name" value="ISP domain"/>
    <property type="match status" value="1"/>
</dbReference>
<evidence type="ECO:0008006" key="11">
    <source>
        <dbReference type="Google" id="ProtNLM"/>
    </source>
</evidence>
<dbReference type="InterPro" id="IPR007219">
    <property type="entry name" value="XnlR_reg_dom"/>
</dbReference>
<dbReference type="Gene3D" id="3.90.380.10">
    <property type="entry name" value="Naphthalene 1,2-dioxygenase Alpha Subunit, Chain A, domain 1"/>
    <property type="match status" value="2"/>
</dbReference>
<organism evidence="9 10">
    <name type="scientific">Scytalidium lignicola</name>
    <name type="common">Hyphomycete</name>
    <dbReference type="NCBI Taxonomy" id="5539"/>
    <lineage>
        <taxon>Eukaryota</taxon>
        <taxon>Fungi</taxon>
        <taxon>Dikarya</taxon>
        <taxon>Ascomycota</taxon>
        <taxon>Pezizomycotina</taxon>
        <taxon>Leotiomycetes</taxon>
        <taxon>Leotiomycetes incertae sedis</taxon>
        <taxon>Scytalidium</taxon>
    </lineage>
</organism>
<feature type="non-terminal residue" evidence="9">
    <location>
        <position position="995"/>
    </location>
</feature>
<evidence type="ECO:0000256" key="5">
    <source>
        <dbReference type="ARBA" id="ARBA00023242"/>
    </source>
</evidence>
<evidence type="ECO:0000313" key="10">
    <source>
        <dbReference type="Proteomes" id="UP000258309"/>
    </source>
</evidence>
<dbReference type="GO" id="GO:0051537">
    <property type="term" value="F:2 iron, 2 sulfur cluster binding"/>
    <property type="evidence" value="ECO:0007669"/>
    <property type="project" value="InterPro"/>
</dbReference>
<dbReference type="InterPro" id="IPR050815">
    <property type="entry name" value="TF_fung"/>
</dbReference>
<evidence type="ECO:0000259" key="8">
    <source>
        <dbReference type="Pfam" id="PF04082"/>
    </source>
</evidence>
<reference evidence="9 10" key="1">
    <citation type="submission" date="2018-05" db="EMBL/GenBank/DDBJ databases">
        <title>Draft genome sequence of Scytalidium lignicola DSM 105466, a ubiquitous saprotrophic fungus.</title>
        <authorList>
            <person name="Buettner E."/>
            <person name="Gebauer A.M."/>
            <person name="Hofrichter M."/>
            <person name="Liers C."/>
            <person name="Kellner H."/>
        </authorList>
    </citation>
    <scope>NUCLEOTIDE SEQUENCE [LARGE SCALE GENOMIC DNA]</scope>
    <source>
        <strain evidence="9 10">DSM 105466</strain>
    </source>
</reference>
<dbReference type="STRING" id="5539.A0A3E2GZF6"/>
<dbReference type="GO" id="GO:0005506">
    <property type="term" value="F:iron ion binding"/>
    <property type="evidence" value="ECO:0007669"/>
    <property type="project" value="InterPro"/>
</dbReference>
<dbReference type="PANTHER" id="PTHR47338:SF6">
    <property type="entry name" value="ZN(II)2CYS6 TRANSCRIPTION FACTOR (EUROFUNG)"/>
    <property type="match status" value="1"/>
</dbReference>
<dbReference type="InterPro" id="IPR036922">
    <property type="entry name" value="Rieske_2Fe-2S_sf"/>
</dbReference>
<dbReference type="GO" id="GO:0006351">
    <property type="term" value="P:DNA-templated transcription"/>
    <property type="evidence" value="ECO:0007669"/>
    <property type="project" value="InterPro"/>
</dbReference>
<keyword evidence="4" id="KW-0804">Transcription</keyword>
<dbReference type="OMA" id="WRKKTRC"/>
<evidence type="ECO:0000256" key="1">
    <source>
        <dbReference type="ARBA" id="ARBA00004123"/>
    </source>
</evidence>
<feature type="region of interest" description="Disordered" evidence="6">
    <location>
        <begin position="369"/>
        <end position="410"/>
    </location>
</feature>
<dbReference type="InterPro" id="IPR036864">
    <property type="entry name" value="Zn2-C6_fun-type_DNA-bd_sf"/>
</dbReference>
<evidence type="ECO:0000256" key="6">
    <source>
        <dbReference type="SAM" id="MobiDB-lite"/>
    </source>
</evidence>
<evidence type="ECO:0000313" key="9">
    <source>
        <dbReference type="EMBL" id="RFU26534.1"/>
    </source>
</evidence>
<gene>
    <name evidence="9" type="ORF">B7463_g9796</name>
</gene>
<dbReference type="InterPro" id="IPR001138">
    <property type="entry name" value="Zn2Cys6_DnaBD"/>
</dbReference>
<feature type="region of interest" description="Disordered" evidence="6">
    <location>
        <begin position="901"/>
        <end position="965"/>
    </location>
</feature>
<comment type="subcellular location">
    <subcellularLocation>
        <location evidence="1">Nucleus</location>
    </subcellularLocation>
</comment>
<dbReference type="GO" id="GO:0003677">
    <property type="term" value="F:DNA binding"/>
    <property type="evidence" value="ECO:0007669"/>
    <property type="project" value="InterPro"/>
</dbReference>
<feature type="compositionally biased region" description="Polar residues" evidence="6">
    <location>
        <begin position="374"/>
        <end position="395"/>
    </location>
</feature>
<comment type="caution">
    <text evidence="9">The sequence shown here is derived from an EMBL/GenBank/DDBJ whole genome shotgun (WGS) entry which is preliminary data.</text>
</comment>
<dbReference type="SUPFAM" id="SSF57701">
    <property type="entry name" value="Zn2/Cys6 DNA-binding domain"/>
    <property type="match status" value="1"/>
</dbReference>
<dbReference type="AlphaFoldDB" id="A0A3E2GZF6"/>
<evidence type="ECO:0000256" key="4">
    <source>
        <dbReference type="ARBA" id="ARBA00023163"/>
    </source>
</evidence>
<feature type="domain" description="Xylanolytic transcriptional activator regulatory" evidence="8">
    <location>
        <begin position="423"/>
        <end position="560"/>
    </location>
</feature>
<feature type="compositionally biased region" description="Polar residues" evidence="6">
    <location>
        <begin position="942"/>
        <end position="953"/>
    </location>
</feature>
<keyword evidence="10" id="KW-1185">Reference proteome</keyword>
<dbReference type="PANTHER" id="PTHR47338">
    <property type="entry name" value="ZN(II)2CYS6 TRANSCRIPTION FACTOR (EUROFUNG)-RELATED"/>
    <property type="match status" value="1"/>
</dbReference>